<dbReference type="EMBL" id="CM003098">
    <property type="protein sequence ID" value="KUI65365.1"/>
    <property type="molecule type" value="Genomic_DNA"/>
</dbReference>
<protein>
    <submittedName>
        <fullName evidence="2">Uncharacterized protein</fullName>
    </submittedName>
</protein>
<accession>A0A194VNF0</accession>
<gene>
    <name evidence="2" type="ORF">VM1G_00832</name>
</gene>
<sequence length="166" mass="18849">MFWFEHLRRRSQNKAEKKATKKTGRYVAPQTQQQFQNQGIAYAQAMGKRDVNDARTSRRAQNYAAKIEARTTRHSTAGLGIVSQHIDRTGTQNAQRIRSNDSRPGTSHDQPQSLWERRFGGQAPGSDGSGPSAPRAVQNNDMGEIMQRHGVTKEAYRKWYSDLDPY</sequence>
<evidence type="ECO:0000313" key="2">
    <source>
        <dbReference type="EMBL" id="KUI65365.1"/>
    </source>
</evidence>
<dbReference type="SMR" id="A0A194VNF0"/>
<keyword evidence="3" id="KW-1185">Reference proteome</keyword>
<evidence type="ECO:0000313" key="3">
    <source>
        <dbReference type="Proteomes" id="UP000078559"/>
    </source>
</evidence>
<organism evidence="2 3">
    <name type="scientific">Cytospora mali</name>
    <name type="common">Apple Valsa canker fungus</name>
    <name type="synonym">Valsa mali</name>
    <dbReference type="NCBI Taxonomy" id="578113"/>
    <lineage>
        <taxon>Eukaryota</taxon>
        <taxon>Fungi</taxon>
        <taxon>Dikarya</taxon>
        <taxon>Ascomycota</taxon>
        <taxon>Pezizomycotina</taxon>
        <taxon>Sordariomycetes</taxon>
        <taxon>Sordariomycetidae</taxon>
        <taxon>Diaporthales</taxon>
        <taxon>Cytosporaceae</taxon>
        <taxon>Cytospora</taxon>
    </lineage>
</organism>
<dbReference type="Proteomes" id="UP000078559">
    <property type="component" value="Chromosome 1"/>
</dbReference>
<reference evidence="2" key="1">
    <citation type="submission" date="2014-12" db="EMBL/GenBank/DDBJ databases">
        <title>Genome Sequence of Valsa Canker Pathogens Uncovers a Specific Adaption of Colonization on Woody Bark.</title>
        <authorList>
            <person name="Yin Z."/>
            <person name="Liu H."/>
            <person name="Gao X."/>
            <person name="Li Z."/>
            <person name="Song N."/>
            <person name="Ke X."/>
            <person name="Dai Q."/>
            <person name="Wu Y."/>
            <person name="Sun Y."/>
            <person name="Xu J.-R."/>
            <person name="Kang Z.K."/>
            <person name="Wang L."/>
            <person name="Huang L."/>
        </authorList>
    </citation>
    <scope>NUCLEOTIDE SEQUENCE [LARGE SCALE GENOMIC DNA]</scope>
    <source>
        <strain evidence="2">03-8</strain>
    </source>
</reference>
<evidence type="ECO:0000256" key="1">
    <source>
        <dbReference type="SAM" id="MobiDB-lite"/>
    </source>
</evidence>
<feature type="compositionally biased region" description="Polar residues" evidence="1">
    <location>
        <begin position="89"/>
        <end position="113"/>
    </location>
</feature>
<dbReference type="AlphaFoldDB" id="A0A194VNF0"/>
<proteinExistence type="predicted"/>
<name>A0A194VNF0_CYTMA</name>
<feature type="region of interest" description="Disordered" evidence="1">
    <location>
        <begin position="76"/>
        <end position="150"/>
    </location>
</feature>